<proteinExistence type="predicted"/>
<reference evidence="1 2" key="1">
    <citation type="submission" date="2020-08" db="EMBL/GenBank/DDBJ databases">
        <title>Sequencing the genomes of 1000 actinobacteria strains.</title>
        <authorList>
            <person name="Klenk H.-P."/>
        </authorList>
    </citation>
    <scope>NUCLEOTIDE SEQUENCE [LARGE SCALE GENOMIC DNA]</scope>
    <source>
        <strain evidence="1 2">DSM 21065</strain>
    </source>
</reference>
<dbReference type="EMBL" id="JACHBQ010000001">
    <property type="protein sequence ID" value="MBB5643247.1"/>
    <property type="molecule type" value="Genomic_DNA"/>
</dbReference>
<protein>
    <submittedName>
        <fullName evidence="1">Beta-glucosidase/6-phospho-beta-glucosidase/beta-galactosidase</fullName>
    </submittedName>
</protein>
<dbReference type="GO" id="GO:0005975">
    <property type="term" value="P:carbohydrate metabolic process"/>
    <property type="evidence" value="ECO:0007669"/>
    <property type="project" value="InterPro"/>
</dbReference>
<dbReference type="InterPro" id="IPR001360">
    <property type="entry name" value="Glyco_hydro_1"/>
</dbReference>
<accession>A0A7W9A0B6</accession>
<comment type="caution">
    <text evidence="1">The sequence shown here is derived from an EMBL/GenBank/DDBJ whole genome shotgun (WGS) entry which is preliminary data.</text>
</comment>
<name>A0A7W9A0B6_9MICO</name>
<evidence type="ECO:0000313" key="2">
    <source>
        <dbReference type="Proteomes" id="UP000561726"/>
    </source>
</evidence>
<gene>
    <name evidence="1" type="ORF">BJ997_003795</name>
</gene>
<dbReference type="InterPro" id="IPR017853">
    <property type="entry name" value="GH"/>
</dbReference>
<dbReference type="SUPFAM" id="SSF51445">
    <property type="entry name" value="(Trans)glycosidases"/>
    <property type="match status" value="1"/>
</dbReference>
<dbReference type="Proteomes" id="UP000561726">
    <property type="component" value="Unassembled WGS sequence"/>
</dbReference>
<dbReference type="GO" id="GO:0004553">
    <property type="term" value="F:hydrolase activity, hydrolyzing O-glycosyl compounds"/>
    <property type="evidence" value="ECO:0007669"/>
    <property type="project" value="InterPro"/>
</dbReference>
<dbReference type="Pfam" id="PF00232">
    <property type="entry name" value="Glyco_hydro_1"/>
    <property type="match status" value="1"/>
</dbReference>
<sequence length="56" mass="6281">MLGYQHWSALDNYEWASGFRPTFGLISVDRETFVRTPKPSLAWLGDVARNNGLPAA</sequence>
<evidence type="ECO:0000313" key="1">
    <source>
        <dbReference type="EMBL" id="MBB5643247.1"/>
    </source>
</evidence>
<dbReference type="Gene3D" id="3.20.20.80">
    <property type="entry name" value="Glycosidases"/>
    <property type="match status" value="1"/>
</dbReference>
<organism evidence="1 2">
    <name type="scientific">Cryobacterium roopkundense</name>
    <dbReference type="NCBI Taxonomy" id="1001240"/>
    <lineage>
        <taxon>Bacteria</taxon>
        <taxon>Bacillati</taxon>
        <taxon>Actinomycetota</taxon>
        <taxon>Actinomycetes</taxon>
        <taxon>Micrococcales</taxon>
        <taxon>Microbacteriaceae</taxon>
        <taxon>Cryobacterium</taxon>
    </lineage>
</organism>
<dbReference type="AlphaFoldDB" id="A0A7W9A0B6"/>